<organism evidence="2 3">
    <name type="scientific">Dickeya zeae (strain Ech586)</name>
    <name type="common">Dickeya dadantii (strain Ech586)</name>
    <dbReference type="NCBI Taxonomy" id="590409"/>
    <lineage>
        <taxon>Bacteria</taxon>
        <taxon>Pseudomonadati</taxon>
        <taxon>Pseudomonadota</taxon>
        <taxon>Gammaproteobacteria</taxon>
        <taxon>Enterobacterales</taxon>
        <taxon>Pectobacteriaceae</taxon>
        <taxon>Dickeya</taxon>
        <taxon>Dickeya parazeae</taxon>
    </lineage>
</organism>
<dbReference type="HOGENOM" id="CLU_2824172_0_0_6"/>
<sequence>MKKITITAGQRYRSPSTEKSNHADGARHVLRANALCDRSRGIIRCVSRHTLLQRGVQPVTQVVIGR</sequence>
<name>D2BVS3_DICZ5</name>
<evidence type="ECO:0000313" key="3">
    <source>
        <dbReference type="Proteomes" id="UP000001446"/>
    </source>
</evidence>
<protein>
    <submittedName>
        <fullName evidence="2">Uncharacterized protein</fullName>
    </submittedName>
</protein>
<evidence type="ECO:0000256" key="1">
    <source>
        <dbReference type="SAM" id="MobiDB-lite"/>
    </source>
</evidence>
<keyword evidence="3" id="KW-1185">Reference proteome</keyword>
<dbReference type="AlphaFoldDB" id="D2BVS3"/>
<gene>
    <name evidence="2" type="ordered locus">Dd586_3374</name>
</gene>
<dbReference type="KEGG" id="ddc:Dd586_3374"/>
<evidence type="ECO:0000313" key="2">
    <source>
        <dbReference type="EMBL" id="ACZ78207.1"/>
    </source>
</evidence>
<feature type="region of interest" description="Disordered" evidence="1">
    <location>
        <begin position="1"/>
        <end position="22"/>
    </location>
</feature>
<dbReference type="EMBL" id="CP001836">
    <property type="protein sequence ID" value="ACZ78207.1"/>
    <property type="molecule type" value="Genomic_DNA"/>
</dbReference>
<proteinExistence type="predicted"/>
<accession>D2BVS3</accession>
<dbReference type="Proteomes" id="UP000001446">
    <property type="component" value="Chromosome"/>
</dbReference>
<reference evidence="2" key="1">
    <citation type="submission" date="2009-12" db="EMBL/GenBank/DDBJ databases">
        <title>Complete sequence of Dickeya dadantii Ech586.</title>
        <authorList>
            <consortium name="US DOE Joint Genome Institute"/>
            <person name="Lucas S."/>
            <person name="Copeland A."/>
            <person name="Lapidus A."/>
            <person name="Glavina del Rio T."/>
            <person name="Tice H."/>
            <person name="Bruce D."/>
            <person name="Goodwin L."/>
            <person name="Pitluck S."/>
            <person name="Munk A.C."/>
            <person name="Brettin T."/>
            <person name="Detter J.C."/>
            <person name="Han C."/>
            <person name="Tapia R."/>
            <person name="Larimer F."/>
            <person name="Land M."/>
            <person name="Hauser L."/>
            <person name="Kyrpides N."/>
            <person name="Mikhailova N."/>
            <person name="Balakrishnan V."/>
            <person name="Glasner J."/>
            <person name="Perna N.T."/>
        </authorList>
    </citation>
    <scope>NUCLEOTIDE SEQUENCE [LARGE SCALE GENOMIC DNA]</scope>
    <source>
        <strain evidence="2">Ech586</strain>
    </source>
</reference>